<dbReference type="SUPFAM" id="SSF46689">
    <property type="entry name" value="Homeodomain-like"/>
    <property type="match status" value="2"/>
</dbReference>
<dbReference type="PANTHER" id="PTHR46796">
    <property type="entry name" value="HTH-TYPE TRANSCRIPTIONAL ACTIVATOR RHAS-RELATED"/>
    <property type="match status" value="1"/>
</dbReference>
<dbReference type="InterPro" id="IPR009057">
    <property type="entry name" value="Homeodomain-like_sf"/>
</dbReference>
<keyword evidence="2" id="KW-0238">DNA-binding</keyword>
<evidence type="ECO:0000256" key="1">
    <source>
        <dbReference type="ARBA" id="ARBA00023015"/>
    </source>
</evidence>
<dbReference type="EMBL" id="QXFM01000048">
    <property type="protein sequence ID" value="RIV90203.1"/>
    <property type="molecule type" value="Genomic_DNA"/>
</dbReference>
<dbReference type="GO" id="GO:0043565">
    <property type="term" value="F:sequence-specific DNA binding"/>
    <property type="evidence" value="ECO:0007669"/>
    <property type="project" value="InterPro"/>
</dbReference>
<proteinExistence type="predicted"/>
<evidence type="ECO:0000259" key="4">
    <source>
        <dbReference type="PROSITE" id="PS01124"/>
    </source>
</evidence>
<evidence type="ECO:0000256" key="3">
    <source>
        <dbReference type="ARBA" id="ARBA00023163"/>
    </source>
</evidence>
<accession>A0A3A1P9K7</accession>
<dbReference type="GO" id="GO:0003700">
    <property type="term" value="F:DNA-binding transcription factor activity"/>
    <property type="evidence" value="ECO:0007669"/>
    <property type="project" value="InterPro"/>
</dbReference>
<gene>
    <name evidence="5" type="ORF">D2V17_04780</name>
</gene>
<comment type="caution">
    <text evidence="5">The sequence shown here is derived from an EMBL/GenBank/DDBJ whole genome shotgun (WGS) entry which is preliminary data.</text>
</comment>
<dbReference type="Gene3D" id="1.10.10.60">
    <property type="entry name" value="Homeodomain-like"/>
    <property type="match status" value="1"/>
</dbReference>
<dbReference type="InterPro" id="IPR018060">
    <property type="entry name" value="HTH_AraC"/>
</dbReference>
<dbReference type="Pfam" id="PF12833">
    <property type="entry name" value="HTH_18"/>
    <property type="match status" value="1"/>
</dbReference>
<feature type="domain" description="HTH araC/xylS-type" evidence="4">
    <location>
        <begin position="231"/>
        <end position="331"/>
    </location>
</feature>
<dbReference type="Proteomes" id="UP000265366">
    <property type="component" value="Unassembled WGS sequence"/>
</dbReference>
<dbReference type="PROSITE" id="PS01124">
    <property type="entry name" value="HTH_ARAC_FAMILY_2"/>
    <property type="match status" value="1"/>
</dbReference>
<keyword evidence="3" id="KW-0804">Transcription</keyword>
<keyword evidence="1" id="KW-0805">Transcription regulation</keyword>
<evidence type="ECO:0000313" key="5">
    <source>
        <dbReference type="EMBL" id="RIV90203.1"/>
    </source>
</evidence>
<dbReference type="Pfam" id="PF14525">
    <property type="entry name" value="AraC_binding_2"/>
    <property type="match status" value="1"/>
</dbReference>
<reference evidence="5 6" key="1">
    <citation type="submission" date="2018-08" db="EMBL/GenBank/DDBJ databases">
        <title>Erythrobacter zhengii sp.nov., a bacterium isolated from deep-sea sediment.</title>
        <authorList>
            <person name="Fang C."/>
            <person name="Wu Y.-H."/>
            <person name="Sun C."/>
            <person name="Wang H."/>
            <person name="Cheng H."/>
            <person name="Meng F.-X."/>
            <person name="Wang C.-S."/>
            <person name="Xu X.-W."/>
        </authorList>
    </citation>
    <scope>NUCLEOTIDE SEQUENCE [LARGE SCALE GENOMIC DNA]</scope>
    <source>
        <strain evidence="5 6">CCTCC AB 2015396</strain>
    </source>
</reference>
<keyword evidence="6" id="KW-1185">Reference proteome</keyword>
<dbReference type="SMART" id="SM00342">
    <property type="entry name" value="HTH_ARAC"/>
    <property type="match status" value="1"/>
</dbReference>
<protein>
    <submittedName>
        <fullName evidence="5">AraC family transcriptional regulator</fullName>
    </submittedName>
</protein>
<name>A0A3A1P9K7_9SPHN</name>
<dbReference type="InterPro" id="IPR035418">
    <property type="entry name" value="AraC-bd_2"/>
</dbReference>
<organism evidence="5 6">
    <name type="scientific">Aurantiacibacter xanthus</name>
    <dbReference type="NCBI Taxonomy" id="1784712"/>
    <lineage>
        <taxon>Bacteria</taxon>
        <taxon>Pseudomonadati</taxon>
        <taxon>Pseudomonadota</taxon>
        <taxon>Alphaproteobacteria</taxon>
        <taxon>Sphingomonadales</taxon>
        <taxon>Erythrobacteraceae</taxon>
        <taxon>Aurantiacibacter</taxon>
    </lineage>
</organism>
<sequence>MPRSEKSLSFDVARLVFQSRTMTMHPTMAIRLETHDADNRAIALPSVRAVVPHRQAVAVDEAARPAVLRQRFKLGPLDFDYRAFPRQRVVALSSTDTTVHIVLPITGMTVVVTEGEAQTLRAGSALLLGAITRTAVVCTAGSSALFLHIPRAAIQSAASRALGSPRRLAAIDHLFNWSLDDLGARLPRASVAAEPGHDDPVLERRTLDGLVKRLRDDDVADTLFPVARSVQRAVEHIRANPQHSWTINDLAPMVGVTPGTLRRNFRTCLGITVTQLVQQIRIEWVRARLESVTESRSISDIALAAGFGAPGVMSRTYQRHFGETPSKTRTRAFRAMRD</sequence>
<evidence type="ECO:0000256" key="2">
    <source>
        <dbReference type="ARBA" id="ARBA00023125"/>
    </source>
</evidence>
<dbReference type="OrthoDB" id="9802263at2"/>
<dbReference type="AlphaFoldDB" id="A0A3A1P9K7"/>
<evidence type="ECO:0000313" key="6">
    <source>
        <dbReference type="Proteomes" id="UP000265366"/>
    </source>
</evidence>
<dbReference type="InterPro" id="IPR050204">
    <property type="entry name" value="AraC_XylS_family_regulators"/>
</dbReference>